<dbReference type="EMBL" id="ATCN01000812">
    <property type="protein sequence ID" value="EPR78403.1"/>
    <property type="molecule type" value="Genomic_DNA"/>
</dbReference>
<reference evidence="4" key="1">
    <citation type="journal article" date="2013" name="PLoS Genet.">
        <title>The genome of Spraguea lophii and the basis of host-microsporidian interactions.</title>
        <authorList>
            <person name="Campbell S.E."/>
            <person name="Williams T.A."/>
            <person name="Yousuf A."/>
            <person name="Soanes D.M."/>
            <person name="Paszkiewicz K.H."/>
            <person name="Williams B.A.P."/>
        </authorList>
    </citation>
    <scope>NUCLEOTIDE SEQUENCE [LARGE SCALE GENOMIC DNA]</scope>
    <source>
        <strain evidence="4">42_110</strain>
    </source>
</reference>
<dbReference type="SUPFAM" id="SSF48065">
    <property type="entry name" value="DBL homology domain (DH-domain)"/>
    <property type="match status" value="1"/>
</dbReference>
<proteinExistence type="predicted"/>
<feature type="non-terminal residue" evidence="3">
    <location>
        <position position="699"/>
    </location>
</feature>
<evidence type="ECO:0000256" key="1">
    <source>
        <dbReference type="SAM" id="MobiDB-lite"/>
    </source>
</evidence>
<organism evidence="3 4">
    <name type="scientific">Spraguea lophii (strain 42_110)</name>
    <name type="common">Microsporidian parasite</name>
    <dbReference type="NCBI Taxonomy" id="1358809"/>
    <lineage>
        <taxon>Eukaryota</taxon>
        <taxon>Fungi</taxon>
        <taxon>Fungi incertae sedis</taxon>
        <taxon>Microsporidia</taxon>
        <taxon>Spragueidae</taxon>
        <taxon>Spraguea</taxon>
    </lineage>
</organism>
<protein>
    <submittedName>
        <fullName evidence="3">RhoGEF domain protein</fullName>
    </submittedName>
</protein>
<dbReference type="GO" id="GO:0005085">
    <property type="term" value="F:guanyl-nucleotide exchange factor activity"/>
    <property type="evidence" value="ECO:0007669"/>
    <property type="project" value="InterPro"/>
</dbReference>
<accession>S7XR20</accession>
<dbReference type="Gene3D" id="1.20.900.10">
    <property type="entry name" value="Dbl homology (DH) domain"/>
    <property type="match status" value="1"/>
</dbReference>
<dbReference type="HOGENOM" id="CLU_394611_0_0_1"/>
<dbReference type="GO" id="GO:0005737">
    <property type="term" value="C:cytoplasm"/>
    <property type="evidence" value="ECO:0007669"/>
    <property type="project" value="TreeGrafter"/>
</dbReference>
<dbReference type="AlphaFoldDB" id="S7XR20"/>
<dbReference type="PROSITE" id="PS50010">
    <property type="entry name" value="DH_2"/>
    <property type="match status" value="1"/>
</dbReference>
<evidence type="ECO:0000259" key="2">
    <source>
        <dbReference type="PROSITE" id="PS50010"/>
    </source>
</evidence>
<evidence type="ECO:0000313" key="4">
    <source>
        <dbReference type="Proteomes" id="UP000014978"/>
    </source>
</evidence>
<dbReference type="Proteomes" id="UP000014978">
    <property type="component" value="Unassembled WGS sequence"/>
</dbReference>
<feature type="domain" description="DH" evidence="2">
    <location>
        <begin position="359"/>
        <end position="603"/>
    </location>
</feature>
<evidence type="ECO:0000313" key="3">
    <source>
        <dbReference type="EMBL" id="EPR78403.1"/>
    </source>
</evidence>
<dbReference type="OrthoDB" id="2192372at2759"/>
<name>S7XR20_SPRLO</name>
<dbReference type="InterPro" id="IPR035899">
    <property type="entry name" value="DBL_dom_sf"/>
</dbReference>
<dbReference type="PANTHER" id="PTHR12673:SF159">
    <property type="entry name" value="LD03170P"/>
    <property type="match status" value="1"/>
</dbReference>
<dbReference type="InterPro" id="IPR051092">
    <property type="entry name" value="FYVE_RhoGEF_PH"/>
</dbReference>
<dbReference type="SMART" id="SM00325">
    <property type="entry name" value="RhoGEF"/>
    <property type="match status" value="1"/>
</dbReference>
<dbReference type="Pfam" id="PF00621">
    <property type="entry name" value="RhoGEF"/>
    <property type="match status" value="1"/>
</dbReference>
<dbReference type="InParanoid" id="S7XR20"/>
<dbReference type="InterPro" id="IPR000219">
    <property type="entry name" value="DH_dom"/>
</dbReference>
<dbReference type="STRING" id="1358809.S7XR20"/>
<dbReference type="PANTHER" id="PTHR12673">
    <property type="entry name" value="FACIOGENITAL DYSPLASIA PROTEIN"/>
    <property type="match status" value="1"/>
</dbReference>
<keyword evidence="4" id="KW-1185">Reference proteome</keyword>
<sequence>MLKESINLDNNDTQETSVIKKYKDGLDRNTGQHINDDRSFVVTDSNIDIRNNDYYEKYWMYNFDAPLNTFSYFYYNRNLCDIFSNLSLKASKALNHNSLNIYILSVYPIGAVIINVCTYTNSGYVRSILGSRRYFFEASHLPSSMLIKKYKLLKNTYQAYIQDQAKNTSLDIGKRQISVKKDEPFSIFKNISAFFFNKKSKKRRSNAEASIASTASTGSRSKDFKKLIEINKQKFLDLYVNFIELDEKENIKIRDIDTIMIDEENTVDVYLEECLHNKKNNSKNDSDSQSTEKYDNNKNDPEALKNLVKKYGSMVNYITKPLGNLMPTEEFELIKKDYGRNKGILERIKNIRCKKDVNKIFLSLREFYITEFNYYKLMNKFNIGYLKRFLDQRTSSSDKNGMLKKTMFNNIFGHFLEVIKTEQAFLGSLLNNLGVASSDMQKQYLDKEGEKVIEDVISMKFDQMEKGIASGGENINVNFERVVLGVFKSFTQNVKNFKSYKYFCTTYSHSLELIKQNFKHKYIKNVFDKDNIISEIESYFILPVQRIIRYKLYLEGMYKSMFNSDGNGVIHMNNSKITSRAILSIMVEAIRLVAEFLQVLNDDRERYEMGRLAFMVQGKVNNCPSNILTKSRGYITQLPCMLYFSNGSNNKKTQTSNISLFLYTDIIMVVERDGEGTNIFQGDKDTQYNYLKHSELINT</sequence>
<feature type="compositionally biased region" description="Basic and acidic residues" evidence="1">
    <location>
        <begin position="282"/>
        <end position="300"/>
    </location>
</feature>
<gene>
    <name evidence="3" type="ORF">SLOPH_1558</name>
</gene>
<feature type="region of interest" description="Disordered" evidence="1">
    <location>
        <begin position="280"/>
        <end position="300"/>
    </location>
</feature>
<comment type="caution">
    <text evidence="3">The sequence shown here is derived from an EMBL/GenBank/DDBJ whole genome shotgun (WGS) entry which is preliminary data.</text>
</comment>
<dbReference type="VEuPathDB" id="MicrosporidiaDB:SLOPH_1558"/>